<gene>
    <name evidence="5" type="ORF">C2845_PM01G16420</name>
</gene>
<dbReference type="GO" id="GO:0005886">
    <property type="term" value="C:plasma membrane"/>
    <property type="evidence" value="ECO:0007669"/>
    <property type="project" value="UniProtKB-SubCell"/>
</dbReference>
<protein>
    <submittedName>
        <fullName evidence="5">Polyamine transporter</fullName>
    </submittedName>
</protein>
<dbReference type="PANTHER" id="PTHR45826">
    <property type="entry name" value="POLYAMINE TRANSPORTER PUT1"/>
    <property type="match status" value="1"/>
</dbReference>
<dbReference type="EMBL" id="PQIB02000001">
    <property type="protein sequence ID" value="RLN40672.1"/>
    <property type="molecule type" value="Genomic_DNA"/>
</dbReference>
<proteinExistence type="predicted"/>
<dbReference type="InterPro" id="IPR044566">
    <property type="entry name" value="RMV1-like"/>
</dbReference>
<comment type="subcellular location">
    <subcellularLocation>
        <location evidence="1">Cell membrane</location>
        <topology evidence="1">Multi-pass membrane protein</topology>
    </subcellularLocation>
</comment>
<evidence type="ECO:0000256" key="2">
    <source>
        <dbReference type="ARBA" id="ARBA00022448"/>
    </source>
</evidence>
<keyword evidence="6" id="KW-1185">Reference proteome</keyword>
<dbReference type="GO" id="GO:0022857">
    <property type="term" value="F:transmembrane transporter activity"/>
    <property type="evidence" value="ECO:0007669"/>
    <property type="project" value="InterPro"/>
</dbReference>
<sequence length="205" mass="22204">MMKVGAVLSSVGLYSRPSAMQVVQNDAHLMAADARNTSCFCRSSWRSRSRSPPPSCPWRYMPGTGGYIVWVDRAFRPFAGSLMGMWKYVCGAFKAAAFFTALCSDYLTPVAPAVSRGSARVAEIITFNPALSFLSYTGLGVVGWSAVAPARHSPFLVMSVRPPGSPCPGSCRAGGARRDHQRQGLKALPEQAGERKKRQRKGRQA</sequence>
<keyword evidence="2" id="KW-0813">Transport</keyword>
<dbReference type="STRING" id="4540.A0A3L6TK46"/>
<reference evidence="6" key="1">
    <citation type="journal article" date="2019" name="Nat. Commun.">
        <title>The genome of broomcorn millet.</title>
        <authorList>
            <person name="Zou C."/>
            <person name="Miki D."/>
            <person name="Li D."/>
            <person name="Tang Q."/>
            <person name="Xiao L."/>
            <person name="Rajput S."/>
            <person name="Deng P."/>
            <person name="Jia W."/>
            <person name="Huang R."/>
            <person name="Zhang M."/>
            <person name="Sun Y."/>
            <person name="Hu J."/>
            <person name="Fu X."/>
            <person name="Schnable P.S."/>
            <person name="Li F."/>
            <person name="Zhang H."/>
            <person name="Feng B."/>
            <person name="Zhu X."/>
            <person name="Liu R."/>
            <person name="Schnable J.C."/>
            <person name="Zhu J.-K."/>
            <person name="Zhang H."/>
        </authorList>
    </citation>
    <scope>NUCLEOTIDE SEQUENCE [LARGE SCALE GENOMIC DNA]</scope>
</reference>
<keyword evidence="3" id="KW-1003">Cell membrane</keyword>
<feature type="compositionally biased region" description="Basic residues" evidence="4">
    <location>
        <begin position="195"/>
        <end position="205"/>
    </location>
</feature>
<evidence type="ECO:0000256" key="4">
    <source>
        <dbReference type="SAM" id="MobiDB-lite"/>
    </source>
</evidence>
<organism evidence="5 6">
    <name type="scientific">Panicum miliaceum</name>
    <name type="common">Proso millet</name>
    <name type="synonym">Broomcorn millet</name>
    <dbReference type="NCBI Taxonomy" id="4540"/>
    <lineage>
        <taxon>Eukaryota</taxon>
        <taxon>Viridiplantae</taxon>
        <taxon>Streptophyta</taxon>
        <taxon>Embryophyta</taxon>
        <taxon>Tracheophyta</taxon>
        <taxon>Spermatophyta</taxon>
        <taxon>Magnoliopsida</taxon>
        <taxon>Liliopsida</taxon>
        <taxon>Poales</taxon>
        <taxon>Poaceae</taxon>
        <taxon>PACMAD clade</taxon>
        <taxon>Panicoideae</taxon>
        <taxon>Panicodae</taxon>
        <taxon>Paniceae</taxon>
        <taxon>Panicinae</taxon>
        <taxon>Panicum</taxon>
        <taxon>Panicum sect. Panicum</taxon>
    </lineage>
</organism>
<evidence type="ECO:0000256" key="3">
    <source>
        <dbReference type="ARBA" id="ARBA00022475"/>
    </source>
</evidence>
<evidence type="ECO:0000313" key="5">
    <source>
        <dbReference type="EMBL" id="RLN40672.1"/>
    </source>
</evidence>
<evidence type="ECO:0000313" key="6">
    <source>
        <dbReference type="Proteomes" id="UP000275267"/>
    </source>
</evidence>
<dbReference type="OrthoDB" id="5982228at2759"/>
<feature type="region of interest" description="Disordered" evidence="4">
    <location>
        <begin position="166"/>
        <end position="205"/>
    </location>
</feature>
<comment type="caution">
    <text evidence="5">The sequence shown here is derived from an EMBL/GenBank/DDBJ whole genome shotgun (WGS) entry which is preliminary data.</text>
</comment>
<keyword evidence="3" id="KW-0472">Membrane</keyword>
<accession>A0A3L6TK46</accession>
<evidence type="ECO:0000256" key="1">
    <source>
        <dbReference type="ARBA" id="ARBA00004651"/>
    </source>
</evidence>
<dbReference type="PANTHER" id="PTHR45826:SF27">
    <property type="entry name" value="POLYAMINE TRANSPORTER"/>
    <property type="match status" value="1"/>
</dbReference>
<dbReference type="Proteomes" id="UP000275267">
    <property type="component" value="Unassembled WGS sequence"/>
</dbReference>
<name>A0A3L6TK46_PANMI</name>
<dbReference type="AlphaFoldDB" id="A0A3L6TK46"/>